<dbReference type="GO" id="GO:0017000">
    <property type="term" value="P:antibiotic biosynthetic process"/>
    <property type="evidence" value="ECO:0007669"/>
    <property type="project" value="InterPro"/>
</dbReference>
<reference evidence="3 4" key="1">
    <citation type="submission" date="2019-06" db="EMBL/GenBank/DDBJ databases">
        <title>Sequencing the genomes of 1000 actinobacteria strains.</title>
        <authorList>
            <person name="Klenk H.-P."/>
        </authorList>
    </citation>
    <scope>NUCLEOTIDE SEQUENCE [LARGE SCALE GENOMIC DNA]</scope>
    <source>
        <strain evidence="3 4">DSM 41649</strain>
    </source>
</reference>
<evidence type="ECO:0000256" key="1">
    <source>
        <dbReference type="SAM" id="SignalP"/>
    </source>
</evidence>
<dbReference type="Gene3D" id="2.40.480.10">
    <property type="entry name" value="Allene oxide cyclase-like"/>
    <property type="match status" value="1"/>
</dbReference>
<gene>
    <name evidence="3" type="ORF">FB465_3811</name>
</gene>
<evidence type="ECO:0000259" key="2">
    <source>
        <dbReference type="Pfam" id="PF18678"/>
    </source>
</evidence>
<feature type="chain" id="PRO_5021798055" description="Allene oxide cyclase barrel-like domain-containing protein" evidence="1">
    <location>
        <begin position="28"/>
        <end position="166"/>
    </location>
</feature>
<dbReference type="InterPro" id="IPR034871">
    <property type="entry name" value="Allene_oxi_cyc_sf"/>
</dbReference>
<dbReference type="EMBL" id="VIVR01000001">
    <property type="protein sequence ID" value="TWE18723.1"/>
    <property type="molecule type" value="Genomic_DNA"/>
</dbReference>
<evidence type="ECO:0000313" key="4">
    <source>
        <dbReference type="Proteomes" id="UP000318416"/>
    </source>
</evidence>
<dbReference type="OrthoDB" id="5195420at2"/>
<dbReference type="RefSeq" id="WP_145792114.1">
    <property type="nucleotide sequence ID" value="NZ_BAAABR010000009.1"/>
</dbReference>
<name>A0A561ESY6_9ACTN</name>
<dbReference type="InterPro" id="IPR044859">
    <property type="entry name" value="Allene_oxi_cyc_Dirigent"/>
</dbReference>
<evidence type="ECO:0000313" key="3">
    <source>
        <dbReference type="EMBL" id="TWE18723.1"/>
    </source>
</evidence>
<feature type="domain" description="Allene oxide cyclase barrel-like" evidence="2">
    <location>
        <begin position="54"/>
        <end position="154"/>
    </location>
</feature>
<keyword evidence="1" id="KW-0732">Signal</keyword>
<dbReference type="InterPro" id="IPR041013">
    <property type="entry name" value="AOC-like"/>
</dbReference>
<dbReference type="GO" id="GO:0046423">
    <property type="term" value="F:allene-oxide cyclase activity"/>
    <property type="evidence" value="ECO:0007669"/>
    <property type="project" value="InterPro"/>
</dbReference>
<accession>A0A561ESY6</accession>
<dbReference type="Proteomes" id="UP000318416">
    <property type="component" value="Unassembled WGS sequence"/>
</dbReference>
<feature type="signal peptide" evidence="1">
    <location>
        <begin position="1"/>
        <end position="27"/>
    </location>
</feature>
<dbReference type="SUPFAM" id="SSF141493">
    <property type="entry name" value="Allene oxide cyclase-like"/>
    <property type="match status" value="1"/>
</dbReference>
<proteinExistence type="predicted"/>
<protein>
    <recommendedName>
        <fullName evidence="2">Allene oxide cyclase barrel-like domain-containing protein</fullName>
    </recommendedName>
</protein>
<dbReference type="GO" id="GO:0009695">
    <property type="term" value="P:jasmonic acid biosynthetic process"/>
    <property type="evidence" value="ECO:0007669"/>
    <property type="project" value="InterPro"/>
</dbReference>
<organism evidence="3 4">
    <name type="scientific">Kitasatospora atroaurantiaca</name>
    <dbReference type="NCBI Taxonomy" id="285545"/>
    <lineage>
        <taxon>Bacteria</taxon>
        <taxon>Bacillati</taxon>
        <taxon>Actinomycetota</taxon>
        <taxon>Actinomycetes</taxon>
        <taxon>Kitasatosporales</taxon>
        <taxon>Streptomycetaceae</taxon>
        <taxon>Kitasatospora</taxon>
    </lineage>
</organism>
<dbReference type="AlphaFoldDB" id="A0A561ESY6"/>
<keyword evidence="4" id="KW-1185">Reference proteome</keyword>
<sequence>MRPFKVVSLAAATALAAVLAGAPVAVAAPAHGGHGHGGGEKVFELTTRTTQDTHLDADKDGLPSPGDEDIFTEDVFRDGKKVGTDGGVCTILRTDNGGVAQCLVTLSLEEGQITTQGLVTNILADAPGEFDIAITGGTGAFSKARGHLHGSNVTEAGATLEVHLSR</sequence>
<dbReference type="Pfam" id="PF18678">
    <property type="entry name" value="AOC_like"/>
    <property type="match status" value="1"/>
</dbReference>
<comment type="caution">
    <text evidence="3">The sequence shown here is derived from an EMBL/GenBank/DDBJ whole genome shotgun (WGS) entry which is preliminary data.</text>
</comment>